<sequence length="428" mass="45218">MRKLSRQFVHAALAILACACGSAREEGTGGTGGDGGAGASGSTSSSMSSADTGVGGGLGMHPTEPSTPTRGGTMTFTNVGAPGWWPRRIDRDSGDPACTYKDGTDTWGGHCCMKEQHTTSTTLAPFDEEMTLIMKAIRLKQLAVYQPGADASSWSMISSWDAQSGHGSNLVVTEGQMTSSDFTGDLTKKDCVNYFMQEASFACGDGKDYYCPNDPGINHLGWSGSKLIVFLASMTFDDAGVSKCDGGGQGHAGPWVAFVASELIRDGGRKWNGLCNCYSKTGSVGDGCGEINVFEVVLDNNQYSNREFMSTGVRSYQAGHVGGNVCGEGCDRDAFVDDVEVVDACAKKAYTSGPEIEAGGDAEGCPVWRRPIGDRYFMILLDEKQREIQVAVIHPEKIPAAAAGMLPLLPGALSRNTIDALLSMRLPE</sequence>
<protein>
    <submittedName>
        <fullName evidence="3">DUF2403 domain-containing lipoprotein</fullName>
    </submittedName>
</protein>
<feature type="compositionally biased region" description="Polar residues" evidence="1">
    <location>
        <begin position="64"/>
        <end position="78"/>
    </location>
</feature>
<reference evidence="3 4" key="1">
    <citation type="submission" date="2022-11" db="EMBL/GenBank/DDBJ databases">
        <title>Minimal conservation of predation-associated metabolite biosynthetic gene clusters underscores biosynthetic potential of Myxococcota including descriptions for ten novel species: Archangium lansinium sp. nov., Myxococcus landrumus sp. nov., Nannocystis bai.</title>
        <authorList>
            <person name="Ahearne A."/>
            <person name="Stevens C."/>
            <person name="Dowd S."/>
        </authorList>
    </citation>
    <scope>NUCLEOTIDE SEQUENCE [LARGE SCALE GENOMIC DNA]</scope>
    <source>
        <strain evidence="3 4">RJM3</strain>
    </source>
</reference>
<accession>A0ABT5EIF6</accession>
<dbReference type="EMBL" id="JAQNDO010000001">
    <property type="protein sequence ID" value="MDC0740712.1"/>
    <property type="molecule type" value="Genomic_DNA"/>
</dbReference>
<feature type="chain" id="PRO_5046743247" evidence="2">
    <location>
        <begin position="20"/>
        <end position="428"/>
    </location>
</feature>
<organism evidence="3 4">
    <name type="scientific">Polyangium mundeleinium</name>
    <dbReference type="NCBI Taxonomy" id="2995306"/>
    <lineage>
        <taxon>Bacteria</taxon>
        <taxon>Pseudomonadati</taxon>
        <taxon>Myxococcota</taxon>
        <taxon>Polyangia</taxon>
        <taxon>Polyangiales</taxon>
        <taxon>Polyangiaceae</taxon>
        <taxon>Polyangium</taxon>
    </lineage>
</organism>
<comment type="caution">
    <text evidence="3">The sequence shown here is derived from an EMBL/GenBank/DDBJ whole genome shotgun (WGS) entry which is preliminary data.</text>
</comment>
<keyword evidence="2" id="KW-0732">Signal</keyword>
<keyword evidence="3" id="KW-0449">Lipoprotein</keyword>
<dbReference type="RefSeq" id="WP_271915912.1">
    <property type="nucleotide sequence ID" value="NZ_JAQNDO010000001.1"/>
</dbReference>
<evidence type="ECO:0000256" key="2">
    <source>
        <dbReference type="SAM" id="SignalP"/>
    </source>
</evidence>
<dbReference type="Proteomes" id="UP001221411">
    <property type="component" value="Unassembled WGS sequence"/>
</dbReference>
<dbReference type="PROSITE" id="PS51257">
    <property type="entry name" value="PROKAR_LIPOPROTEIN"/>
    <property type="match status" value="1"/>
</dbReference>
<evidence type="ECO:0000313" key="3">
    <source>
        <dbReference type="EMBL" id="MDC0740712.1"/>
    </source>
</evidence>
<gene>
    <name evidence="3" type="ORF">POL67_05100</name>
</gene>
<feature type="compositionally biased region" description="Gly residues" evidence="1">
    <location>
        <begin position="28"/>
        <end position="39"/>
    </location>
</feature>
<feature type="signal peptide" evidence="2">
    <location>
        <begin position="1"/>
        <end position="19"/>
    </location>
</feature>
<feature type="region of interest" description="Disordered" evidence="1">
    <location>
        <begin position="26"/>
        <end position="87"/>
    </location>
</feature>
<feature type="compositionally biased region" description="Low complexity" evidence="1">
    <location>
        <begin position="40"/>
        <end position="52"/>
    </location>
</feature>
<evidence type="ECO:0000256" key="1">
    <source>
        <dbReference type="SAM" id="MobiDB-lite"/>
    </source>
</evidence>
<evidence type="ECO:0000313" key="4">
    <source>
        <dbReference type="Proteomes" id="UP001221411"/>
    </source>
</evidence>
<name>A0ABT5EIF6_9BACT</name>
<keyword evidence="4" id="KW-1185">Reference proteome</keyword>
<proteinExistence type="predicted"/>